<dbReference type="GO" id="GO:0005615">
    <property type="term" value="C:extracellular space"/>
    <property type="evidence" value="ECO:0007669"/>
    <property type="project" value="TreeGrafter"/>
</dbReference>
<evidence type="ECO:0000256" key="2">
    <source>
        <dbReference type="ARBA" id="ARBA00022670"/>
    </source>
</evidence>
<evidence type="ECO:0000256" key="6">
    <source>
        <dbReference type="SAM" id="SignalP"/>
    </source>
</evidence>
<keyword evidence="6" id="KW-0732">Signal</keyword>
<gene>
    <name evidence="8" type="ORF">H8R02_11715</name>
</gene>
<dbReference type="SUPFAM" id="SSF52743">
    <property type="entry name" value="Subtilisin-like"/>
    <property type="match status" value="1"/>
</dbReference>
<dbReference type="Pfam" id="PF00082">
    <property type="entry name" value="Peptidase_S8"/>
    <property type="match status" value="1"/>
</dbReference>
<dbReference type="GO" id="GO:0006508">
    <property type="term" value="P:proteolysis"/>
    <property type="evidence" value="ECO:0007669"/>
    <property type="project" value="UniProtKB-KW"/>
</dbReference>
<evidence type="ECO:0000256" key="3">
    <source>
        <dbReference type="ARBA" id="ARBA00022801"/>
    </source>
</evidence>
<comment type="caution">
    <text evidence="8">The sequence shown here is derived from an EMBL/GenBank/DDBJ whole genome shotgun (WGS) entry which is preliminary data.</text>
</comment>
<feature type="active site" description="Charge relay system" evidence="5">
    <location>
        <position position="205"/>
    </location>
</feature>
<comment type="similarity">
    <text evidence="1 5">Belongs to the peptidase S8 family.</text>
</comment>
<dbReference type="PANTHER" id="PTHR43806:SF11">
    <property type="entry name" value="CEREVISIN-RELATED"/>
    <property type="match status" value="1"/>
</dbReference>
<dbReference type="PRINTS" id="PR00723">
    <property type="entry name" value="SUBTILISIN"/>
</dbReference>
<protein>
    <submittedName>
        <fullName evidence="8">S8 family serine peptidase</fullName>
    </submittedName>
</protein>
<evidence type="ECO:0000256" key="4">
    <source>
        <dbReference type="ARBA" id="ARBA00022825"/>
    </source>
</evidence>
<dbReference type="InterPro" id="IPR036852">
    <property type="entry name" value="Peptidase_S8/S53_dom_sf"/>
</dbReference>
<keyword evidence="3 5" id="KW-0378">Hydrolase</keyword>
<dbReference type="SUPFAM" id="SSF54897">
    <property type="entry name" value="Protease propeptides/inhibitors"/>
    <property type="match status" value="1"/>
</dbReference>
<evidence type="ECO:0000313" key="9">
    <source>
        <dbReference type="Proteomes" id="UP000596827"/>
    </source>
</evidence>
<keyword evidence="9" id="KW-1185">Reference proteome</keyword>
<evidence type="ECO:0000256" key="5">
    <source>
        <dbReference type="PROSITE-ProRule" id="PRU01240"/>
    </source>
</evidence>
<dbReference type="GO" id="GO:0004252">
    <property type="term" value="F:serine-type endopeptidase activity"/>
    <property type="evidence" value="ECO:0007669"/>
    <property type="project" value="UniProtKB-UniRule"/>
</dbReference>
<dbReference type="InterPro" id="IPR023828">
    <property type="entry name" value="Peptidase_S8_Ser-AS"/>
</dbReference>
<proteinExistence type="inferred from homology"/>
<feature type="active site" description="Charge relay system" evidence="5">
    <location>
        <position position="375"/>
    </location>
</feature>
<dbReference type="PROSITE" id="PS51892">
    <property type="entry name" value="SUBTILASE"/>
    <property type="match status" value="1"/>
</dbReference>
<feature type="active site" description="Charge relay system" evidence="5">
    <location>
        <position position="170"/>
    </location>
</feature>
<feature type="signal peptide" evidence="6">
    <location>
        <begin position="1"/>
        <end position="24"/>
    </location>
</feature>
<dbReference type="InterPro" id="IPR000209">
    <property type="entry name" value="Peptidase_S8/S53_dom"/>
</dbReference>
<dbReference type="InterPro" id="IPR022398">
    <property type="entry name" value="Peptidase_S8_His-AS"/>
</dbReference>
<sequence length="440" mass="45786">MKLFNWMHCLLAGALALGIGTTHAAAPAGAELVEGSYIVTFKPPSEIGHTVILPRQASDAARGFDNVPFGEHGTGQSKVALAAALGIRGHVASIFPTINAAHVLVDAKEAERLRRDPRVQQVDQAKVTHGQALQANPGWALDRLDQPTAPLNGQYAYNADGAGRLIFVLDSGLDLSNARVAAEFGGRAMMFADLTGGDGRDCNGHGTQVASAAAGSTYGIAKGAIVRAVKIMTGCGTASDTPQWVKAIDWLTAYAPRGTVVNLSSGLYARDANKNIVCGAYTDDAVENSIRKAYNAGIIVVVSAMNDGCNAAYYTPTRMAEAFVVGATDSSLLPSGKDARAWFSRYGTTISTFSPGTNVAVMNFDGTPVLRSGTSFAAPYMAGIFAAGCQVLGTYCNTMPNSGSIFNLLKGTGTMNTVVEPNGGPLPGGSPSRFISRGVW</sequence>
<name>A0A923M785_9BURK</name>
<dbReference type="RefSeq" id="WP_187081571.1">
    <property type="nucleotide sequence ID" value="NZ_JACORU010000003.1"/>
</dbReference>
<organism evidence="8 9">
    <name type="scientific">Ramlibacter albus</name>
    <dbReference type="NCBI Taxonomy" id="2079448"/>
    <lineage>
        <taxon>Bacteria</taxon>
        <taxon>Pseudomonadati</taxon>
        <taxon>Pseudomonadota</taxon>
        <taxon>Betaproteobacteria</taxon>
        <taxon>Burkholderiales</taxon>
        <taxon>Comamonadaceae</taxon>
        <taxon>Ramlibacter</taxon>
    </lineage>
</organism>
<dbReference type="Proteomes" id="UP000596827">
    <property type="component" value="Unassembled WGS sequence"/>
</dbReference>
<reference evidence="8" key="1">
    <citation type="submission" date="2020-08" db="EMBL/GenBank/DDBJ databases">
        <title>Ramlibacter sp. GTP1 16S ribosomal RNA gene genome sequencing and assembly.</title>
        <authorList>
            <person name="Kang M."/>
        </authorList>
    </citation>
    <scope>NUCLEOTIDE SEQUENCE</scope>
    <source>
        <strain evidence="8">GTP1</strain>
    </source>
</reference>
<keyword evidence="2 5" id="KW-0645">Protease</keyword>
<dbReference type="PROSITE" id="PS00138">
    <property type="entry name" value="SUBTILASE_SER"/>
    <property type="match status" value="1"/>
</dbReference>
<evidence type="ECO:0000313" key="8">
    <source>
        <dbReference type="EMBL" id="MBC5765123.1"/>
    </source>
</evidence>
<dbReference type="PROSITE" id="PS00137">
    <property type="entry name" value="SUBTILASE_HIS"/>
    <property type="match status" value="1"/>
</dbReference>
<dbReference type="AlphaFoldDB" id="A0A923M785"/>
<dbReference type="Gene3D" id="3.40.50.200">
    <property type="entry name" value="Peptidase S8/S53 domain"/>
    <property type="match status" value="1"/>
</dbReference>
<accession>A0A923M785</accession>
<evidence type="ECO:0000256" key="1">
    <source>
        <dbReference type="ARBA" id="ARBA00011073"/>
    </source>
</evidence>
<dbReference type="PANTHER" id="PTHR43806">
    <property type="entry name" value="PEPTIDASE S8"/>
    <property type="match status" value="1"/>
</dbReference>
<evidence type="ECO:0000259" key="7">
    <source>
        <dbReference type="Pfam" id="PF00082"/>
    </source>
</evidence>
<feature type="domain" description="Peptidase S8/S53" evidence="7">
    <location>
        <begin position="163"/>
        <end position="387"/>
    </location>
</feature>
<keyword evidence="4 5" id="KW-0720">Serine protease</keyword>
<feature type="chain" id="PRO_5037633436" evidence="6">
    <location>
        <begin position="25"/>
        <end position="440"/>
    </location>
</feature>
<dbReference type="EMBL" id="JACORU010000003">
    <property type="protein sequence ID" value="MBC5765123.1"/>
    <property type="molecule type" value="Genomic_DNA"/>
</dbReference>
<dbReference type="InterPro" id="IPR015500">
    <property type="entry name" value="Peptidase_S8_subtilisin-rel"/>
</dbReference>
<dbReference type="InterPro" id="IPR050131">
    <property type="entry name" value="Peptidase_S8_subtilisin-like"/>
</dbReference>